<dbReference type="AlphaFoldDB" id="A0A086JE61"/>
<evidence type="ECO:0000256" key="1">
    <source>
        <dbReference type="SAM" id="SignalP"/>
    </source>
</evidence>
<dbReference type="Proteomes" id="UP000028828">
    <property type="component" value="Unassembled WGS sequence"/>
</dbReference>
<evidence type="ECO:0000313" key="2">
    <source>
        <dbReference type="EMBL" id="KFG30429.1"/>
    </source>
</evidence>
<name>A0A086JE61_TOXGO</name>
<dbReference type="OrthoDB" id="330765at2759"/>
<accession>A0A086JE61</accession>
<comment type="caution">
    <text evidence="2">The sequence shown here is derived from an EMBL/GenBank/DDBJ whole genome shotgun (WGS) entry which is preliminary data.</text>
</comment>
<dbReference type="VEuPathDB" id="ToxoDB:TGP89_266360"/>
<proteinExistence type="predicted"/>
<keyword evidence="1" id="KW-0732">Signal</keyword>
<reference evidence="2 3" key="1">
    <citation type="submission" date="2014-03" db="EMBL/GenBank/DDBJ databases">
        <authorList>
            <person name="Sibley D."/>
            <person name="Venepally P."/>
            <person name="Karamycheva S."/>
            <person name="Hadjithomas M."/>
            <person name="Khan A."/>
            <person name="Brunk B."/>
            <person name="Roos D."/>
            <person name="Caler E."/>
            <person name="Lorenzi H."/>
        </authorList>
    </citation>
    <scope>NUCLEOTIDE SEQUENCE [LARGE SCALE GENOMIC DNA]</scope>
    <source>
        <strain evidence="3">p89</strain>
    </source>
</reference>
<evidence type="ECO:0000313" key="3">
    <source>
        <dbReference type="Proteomes" id="UP000028828"/>
    </source>
</evidence>
<feature type="signal peptide" evidence="1">
    <location>
        <begin position="1"/>
        <end position="21"/>
    </location>
</feature>
<organism evidence="2 3">
    <name type="scientific">Toxoplasma gondii p89</name>
    <dbReference type="NCBI Taxonomy" id="943119"/>
    <lineage>
        <taxon>Eukaryota</taxon>
        <taxon>Sar</taxon>
        <taxon>Alveolata</taxon>
        <taxon>Apicomplexa</taxon>
        <taxon>Conoidasida</taxon>
        <taxon>Coccidia</taxon>
        <taxon>Eucoccidiorida</taxon>
        <taxon>Eimeriorina</taxon>
        <taxon>Sarcocystidae</taxon>
        <taxon>Toxoplasma</taxon>
    </lineage>
</organism>
<sequence>MRRLPSCLVLGEISLLSTTSGFSGPGARPLTRGVLCTPPIHRRRAPDYSYHFYRACYRETGGQRPGRVLPVGWVTGAEATRIVGRNSESETEALTRRKSAFPRARSLPEPGIWEADSPLDTRGIDSKDSIGFVAPPFLLFFTGSPGSLAHAPQSAMCLQSIPSSTQLPALCSPYQALCGPRVATPADRDSVNVFRFPKKGDIRGSLTCCSNQTRSVLYRELSGLASKSASPGSALGSFGNPVTHSLGGFAAQGSRRGFAHRSWQTNKRLRSYKAKRRKRYIRRGETLLRVS</sequence>
<feature type="chain" id="PRO_5001808092" description="Ribosomal protein L34" evidence="1">
    <location>
        <begin position="22"/>
        <end position="291"/>
    </location>
</feature>
<protein>
    <recommendedName>
        <fullName evidence="4">Ribosomal protein L34</fullName>
    </recommendedName>
</protein>
<gene>
    <name evidence="2" type="ORF">TGP89_266360</name>
</gene>
<evidence type="ECO:0008006" key="4">
    <source>
        <dbReference type="Google" id="ProtNLM"/>
    </source>
</evidence>
<dbReference type="EMBL" id="AEYI02002059">
    <property type="protein sequence ID" value="KFG30429.1"/>
    <property type="molecule type" value="Genomic_DNA"/>
</dbReference>